<protein>
    <recommendedName>
        <fullName evidence="3">Sulfotransferase</fullName>
        <ecNumber evidence="3">2.8.2.-</ecNumber>
    </recommendedName>
</protein>
<evidence type="ECO:0000313" key="6">
    <source>
        <dbReference type="Proteomes" id="UP000636709"/>
    </source>
</evidence>
<dbReference type="OrthoDB" id="692105at2759"/>
<dbReference type="Gene3D" id="3.40.50.300">
    <property type="entry name" value="P-loop containing nucleotide triphosphate hydrolases"/>
    <property type="match status" value="1"/>
</dbReference>
<name>A0A835ETT6_9POAL</name>
<keyword evidence="2 3" id="KW-0808">Transferase</keyword>
<proteinExistence type="inferred from homology"/>
<dbReference type="InterPro" id="IPR000863">
    <property type="entry name" value="Sulfotransferase_dom"/>
</dbReference>
<organism evidence="5 6">
    <name type="scientific">Digitaria exilis</name>
    <dbReference type="NCBI Taxonomy" id="1010633"/>
    <lineage>
        <taxon>Eukaryota</taxon>
        <taxon>Viridiplantae</taxon>
        <taxon>Streptophyta</taxon>
        <taxon>Embryophyta</taxon>
        <taxon>Tracheophyta</taxon>
        <taxon>Spermatophyta</taxon>
        <taxon>Magnoliopsida</taxon>
        <taxon>Liliopsida</taxon>
        <taxon>Poales</taxon>
        <taxon>Poaceae</taxon>
        <taxon>PACMAD clade</taxon>
        <taxon>Panicoideae</taxon>
        <taxon>Panicodae</taxon>
        <taxon>Paniceae</taxon>
        <taxon>Anthephorinae</taxon>
        <taxon>Digitaria</taxon>
    </lineage>
</organism>
<keyword evidence="6" id="KW-1185">Reference proteome</keyword>
<gene>
    <name evidence="5" type="ORF">HU200_027061</name>
</gene>
<comment type="similarity">
    <text evidence="1 3">Belongs to the sulfotransferase 1 family.</text>
</comment>
<sequence>MWHFSRRIRQDLALFDLLEAACEGSCLSGPIWDHVLGYWNASKASPERVLFLRYEEMLRDPVGNVPFSPAEEEAGVAMDVVRLCSFDNLKDLKVNKEASDLGSSSPLGGVRESAFVNSSYFRRGQAGDWVNHMTPEMAQRLDAAMEERLRGSGFSFSG</sequence>
<dbReference type="Pfam" id="PF00685">
    <property type="entry name" value="Sulfotransfer_1"/>
    <property type="match status" value="1"/>
</dbReference>
<dbReference type="AlphaFoldDB" id="A0A835ETT6"/>
<evidence type="ECO:0000256" key="1">
    <source>
        <dbReference type="ARBA" id="ARBA00005771"/>
    </source>
</evidence>
<dbReference type="EC" id="2.8.2.-" evidence="3"/>
<reference evidence="5" key="1">
    <citation type="submission" date="2020-07" db="EMBL/GenBank/DDBJ databases">
        <title>Genome sequence and genetic diversity analysis of an under-domesticated orphan crop, white fonio (Digitaria exilis).</title>
        <authorList>
            <person name="Bennetzen J.L."/>
            <person name="Chen S."/>
            <person name="Ma X."/>
            <person name="Wang X."/>
            <person name="Yssel A.E.J."/>
            <person name="Chaluvadi S.R."/>
            <person name="Johnson M."/>
            <person name="Gangashetty P."/>
            <person name="Hamidou F."/>
            <person name="Sanogo M.D."/>
            <person name="Zwaenepoel A."/>
            <person name="Wallace J."/>
            <person name="Van De Peer Y."/>
            <person name="Van Deynze A."/>
        </authorList>
    </citation>
    <scope>NUCLEOTIDE SEQUENCE</scope>
    <source>
        <tissue evidence="5">Leaves</tissue>
    </source>
</reference>
<evidence type="ECO:0000256" key="2">
    <source>
        <dbReference type="ARBA" id="ARBA00022679"/>
    </source>
</evidence>
<dbReference type="GO" id="GO:0008146">
    <property type="term" value="F:sulfotransferase activity"/>
    <property type="evidence" value="ECO:0007669"/>
    <property type="project" value="InterPro"/>
</dbReference>
<dbReference type="EMBL" id="JACEFO010001732">
    <property type="protein sequence ID" value="KAF8715414.1"/>
    <property type="molecule type" value="Genomic_DNA"/>
</dbReference>
<dbReference type="SUPFAM" id="SSF52540">
    <property type="entry name" value="P-loop containing nucleoside triphosphate hydrolases"/>
    <property type="match status" value="1"/>
</dbReference>
<evidence type="ECO:0000313" key="5">
    <source>
        <dbReference type="EMBL" id="KAF8715414.1"/>
    </source>
</evidence>
<evidence type="ECO:0000259" key="4">
    <source>
        <dbReference type="Pfam" id="PF00685"/>
    </source>
</evidence>
<dbReference type="Proteomes" id="UP000636709">
    <property type="component" value="Unassembled WGS sequence"/>
</dbReference>
<dbReference type="PANTHER" id="PTHR11783">
    <property type="entry name" value="SULFOTRANSFERASE SULT"/>
    <property type="match status" value="1"/>
</dbReference>
<evidence type="ECO:0000256" key="3">
    <source>
        <dbReference type="RuleBase" id="RU361155"/>
    </source>
</evidence>
<accession>A0A835ETT6</accession>
<comment type="caution">
    <text evidence="5">The sequence shown here is derived from an EMBL/GenBank/DDBJ whole genome shotgun (WGS) entry which is preliminary data.</text>
</comment>
<dbReference type="InterPro" id="IPR027417">
    <property type="entry name" value="P-loop_NTPase"/>
</dbReference>
<feature type="domain" description="Sulfotransferase" evidence="4">
    <location>
        <begin position="2"/>
        <end position="153"/>
    </location>
</feature>